<keyword evidence="2" id="KW-1003">Cell membrane</keyword>
<keyword evidence="3" id="KW-0547">Nucleotide-binding</keyword>
<dbReference type="SMART" id="SM00382">
    <property type="entry name" value="AAA"/>
    <property type="match status" value="1"/>
</dbReference>
<dbReference type="CDD" id="cd03256">
    <property type="entry name" value="ABC_PhnC_transporter"/>
    <property type="match status" value="1"/>
</dbReference>
<dbReference type="Proteomes" id="UP000256388">
    <property type="component" value="Unassembled WGS sequence"/>
</dbReference>
<dbReference type="PANTHER" id="PTHR43166:SF6">
    <property type="entry name" value="PHOSPHONATES IMPORT ATP-BINDING PROTEIN PHNC"/>
    <property type="match status" value="1"/>
</dbReference>
<dbReference type="SUPFAM" id="SSF52540">
    <property type="entry name" value="P-loop containing nucleoside triphosphate hydrolases"/>
    <property type="match status" value="1"/>
</dbReference>
<dbReference type="GO" id="GO:0016020">
    <property type="term" value="C:membrane"/>
    <property type="evidence" value="ECO:0007669"/>
    <property type="project" value="InterPro"/>
</dbReference>
<evidence type="ECO:0000313" key="9">
    <source>
        <dbReference type="Proteomes" id="UP000256388"/>
    </source>
</evidence>
<evidence type="ECO:0000256" key="6">
    <source>
        <dbReference type="ARBA" id="ARBA00023136"/>
    </source>
</evidence>
<dbReference type="NCBIfam" id="TIGR02315">
    <property type="entry name" value="ABC_phnC"/>
    <property type="match status" value="1"/>
</dbReference>
<proteinExistence type="predicted"/>
<dbReference type="InterPro" id="IPR017871">
    <property type="entry name" value="ABC_transporter-like_CS"/>
</dbReference>
<evidence type="ECO:0000256" key="5">
    <source>
        <dbReference type="ARBA" id="ARBA00022967"/>
    </source>
</evidence>
<sequence>MLQIKNLTKVYPDGTVALKNVSFEVPDGEFLIVIGLSGSGKSTLLRCINRLINPTEGEIIWNGIDLSKLEGEDLRKARRKIGMIFQNFNLVKRSSVFSNVMSGRLGYSRTIPSMFGQFSKDDIEMGRKVVERLGITSQMHKRADELSGGQQQRVGIARALMQEPELILADEPVASLDPVLAHSILKTLETLNQEDGLTVICSLHYLDLVQRYGTSVVGLREGEVVYRGSREDVRKMTDEQFKEIYGAEAERVGASIEGSVKG</sequence>
<dbReference type="InterPro" id="IPR050086">
    <property type="entry name" value="MetN_ABC_transporter-like"/>
</dbReference>
<dbReference type="Gene3D" id="3.40.50.300">
    <property type="entry name" value="P-loop containing nucleotide triphosphate hydrolases"/>
    <property type="match status" value="1"/>
</dbReference>
<accession>A0A347ZT87</accession>
<name>A0A347ZT87_9CHLR</name>
<keyword evidence="4 8" id="KW-0067">ATP-binding</keyword>
<keyword evidence="5" id="KW-1278">Translocase</keyword>
<dbReference type="GO" id="GO:0015416">
    <property type="term" value="F:ABC-type phosphonate transporter activity"/>
    <property type="evidence" value="ECO:0007669"/>
    <property type="project" value="InterPro"/>
</dbReference>
<keyword evidence="1" id="KW-0813">Transport</keyword>
<organism evidence="8 9">
    <name type="scientific">Pelolinea submarina</name>
    <dbReference type="NCBI Taxonomy" id="913107"/>
    <lineage>
        <taxon>Bacteria</taxon>
        <taxon>Bacillati</taxon>
        <taxon>Chloroflexota</taxon>
        <taxon>Anaerolineae</taxon>
        <taxon>Anaerolineales</taxon>
        <taxon>Anaerolineaceae</taxon>
        <taxon>Pelolinea</taxon>
    </lineage>
</organism>
<dbReference type="PROSITE" id="PS00211">
    <property type="entry name" value="ABC_TRANSPORTER_1"/>
    <property type="match status" value="1"/>
</dbReference>
<protein>
    <submittedName>
        <fullName evidence="8">Phosphonate transport system ATP-binding protein</fullName>
    </submittedName>
</protein>
<feature type="domain" description="ABC transporter" evidence="7">
    <location>
        <begin position="2"/>
        <end position="246"/>
    </location>
</feature>
<dbReference type="RefSeq" id="WP_116224058.1">
    <property type="nucleotide sequence ID" value="NZ_AP018437.1"/>
</dbReference>
<dbReference type="GO" id="GO:0016887">
    <property type="term" value="F:ATP hydrolysis activity"/>
    <property type="evidence" value="ECO:0007669"/>
    <property type="project" value="InterPro"/>
</dbReference>
<evidence type="ECO:0000256" key="4">
    <source>
        <dbReference type="ARBA" id="ARBA00022840"/>
    </source>
</evidence>
<evidence type="ECO:0000256" key="1">
    <source>
        <dbReference type="ARBA" id="ARBA00022448"/>
    </source>
</evidence>
<evidence type="ECO:0000313" key="8">
    <source>
        <dbReference type="EMBL" id="REG10907.1"/>
    </source>
</evidence>
<dbReference type="InterPro" id="IPR027417">
    <property type="entry name" value="P-loop_NTPase"/>
</dbReference>
<evidence type="ECO:0000256" key="2">
    <source>
        <dbReference type="ARBA" id="ARBA00022475"/>
    </source>
</evidence>
<dbReference type="GO" id="GO:0005524">
    <property type="term" value="F:ATP binding"/>
    <property type="evidence" value="ECO:0007669"/>
    <property type="project" value="UniProtKB-KW"/>
</dbReference>
<dbReference type="InterPro" id="IPR003593">
    <property type="entry name" value="AAA+_ATPase"/>
</dbReference>
<dbReference type="EMBL" id="QUMS01000001">
    <property type="protein sequence ID" value="REG10907.1"/>
    <property type="molecule type" value="Genomic_DNA"/>
</dbReference>
<dbReference type="FunFam" id="3.40.50.300:FF:000134">
    <property type="entry name" value="Iron-enterobactin ABC transporter ATP-binding protein"/>
    <property type="match status" value="1"/>
</dbReference>
<evidence type="ECO:0000256" key="3">
    <source>
        <dbReference type="ARBA" id="ARBA00022741"/>
    </source>
</evidence>
<gene>
    <name evidence="8" type="ORF">DFR64_0775</name>
</gene>
<comment type="caution">
    <text evidence="8">The sequence shown here is derived from an EMBL/GenBank/DDBJ whole genome shotgun (WGS) entry which is preliminary data.</text>
</comment>
<dbReference type="PANTHER" id="PTHR43166">
    <property type="entry name" value="AMINO ACID IMPORT ATP-BINDING PROTEIN"/>
    <property type="match status" value="1"/>
</dbReference>
<evidence type="ECO:0000259" key="7">
    <source>
        <dbReference type="PROSITE" id="PS50893"/>
    </source>
</evidence>
<dbReference type="PROSITE" id="PS50893">
    <property type="entry name" value="ABC_TRANSPORTER_2"/>
    <property type="match status" value="1"/>
</dbReference>
<dbReference type="InterPro" id="IPR003439">
    <property type="entry name" value="ABC_transporter-like_ATP-bd"/>
</dbReference>
<reference evidence="8 9" key="1">
    <citation type="submission" date="2018-08" db="EMBL/GenBank/DDBJ databases">
        <title>Genomic Encyclopedia of Type Strains, Phase IV (KMG-IV): sequencing the most valuable type-strain genomes for metagenomic binning, comparative biology and taxonomic classification.</title>
        <authorList>
            <person name="Goeker M."/>
        </authorList>
    </citation>
    <scope>NUCLEOTIDE SEQUENCE [LARGE SCALE GENOMIC DNA]</scope>
    <source>
        <strain evidence="8 9">DSM 23923</strain>
    </source>
</reference>
<keyword evidence="9" id="KW-1185">Reference proteome</keyword>
<dbReference type="AlphaFoldDB" id="A0A347ZT87"/>
<dbReference type="Pfam" id="PF00005">
    <property type="entry name" value="ABC_tran"/>
    <property type="match status" value="1"/>
</dbReference>
<dbReference type="OrthoDB" id="9802264at2"/>
<keyword evidence="6" id="KW-0472">Membrane</keyword>
<dbReference type="InterPro" id="IPR012693">
    <property type="entry name" value="ABC_transpr_PhnC"/>
</dbReference>